<dbReference type="PANTHER" id="PTHR43611:SF3">
    <property type="entry name" value="FLAVIN MONONUCLEOTIDE HYDROLASE 1, CHLOROPLATIC"/>
    <property type="match status" value="1"/>
</dbReference>
<gene>
    <name evidence="1" type="ORF">SM757_02505</name>
</gene>
<accession>A0ABU5I9B8</accession>
<dbReference type="InterPro" id="IPR006439">
    <property type="entry name" value="HAD-SF_hydro_IA"/>
</dbReference>
<keyword evidence="2" id="KW-1185">Reference proteome</keyword>
<dbReference type="PRINTS" id="PR00413">
    <property type="entry name" value="HADHALOGNASE"/>
</dbReference>
<dbReference type="Pfam" id="PF00702">
    <property type="entry name" value="Hydrolase"/>
    <property type="match status" value="1"/>
</dbReference>
<dbReference type="Proteomes" id="UP001293718">
    <property type="component" value="Unassembled WGS sequence"/>
</dbReference>
<dbReference type="SFLD" id="SFLDS00003">
    <property type="entry name" value="Haloacid_Dehalogenase"/>
    <property type="match status" value="1"/>
</dbReference>
<evidence type="ECO:0000313" key="2">
    <source>
        <dbReference type="Proteomes" id="UP001293718"/>
    </source>
</evidence>
<dbReference type="InterPro" id="IPR023214">
    <property type="entry name" value="HAD_sf"/>
</dbReference>
<dbReference type="EMBL" id="JAXOJX010000002">
    <property type="protein sequence ID" value="MDZ5455439.1"/>
    <property type="molecule type" value="Genomic_DNA"/>
</dbReference>
<sequence length="210" mass="23490">MSAAELKPVVIWDVGAVLLRWRPAVLLQRVLPRHAHDEASALALARRFFVEGGDWGAYDRGDVEEAALAQRIAHRTGLTEADVHAVIQAVPEELQPLPDSVALLHALRQRGWKQYFFSNMPLGYAAHIEKAHGFFGLFHGGLFSARVRRMKPEREFYELAHERFNLAGRSAIFIDDSPANIQAAREFGWNAVLFRDAGQVSLDLKELGVA</sequence>
<reference evidence="1 2" key="1">
    <citation type="submission" date="2023-11" db="EMBL/GenBank/DDBJ databases">
        <title>Draft genome of Azohydromonas lata strain H1 (DSM1123), a polyhydroxyalkanoate producer.</title>
        <authorList>
            <person name="Traversa D."/>
            <person name="D'Addabbo P."/>
            <person name="Pazzani C."/>
            <person name="Manzari C."/>
            <person name="Chiara M."/>
            <person name="Scrascia M."/>
        </authorList>
    </citation>
    <scope>NUCLEOTIDE SEQUENCE [LARGE SCALE GENOMIC DNA]</scope>
    <source>
        <strain evidence="1 2">H1</strain>
    </source>
</reference>
<protein>
    <submittedName>
        <fullName evidence="1">HAD family phosphatase</fullName>
    </submittedName>
</protein>
<proteinExistence type="predicted"/>
<evidence type="ECO:0000313" key="1">
    <source>
        <dbReference type="EMBL" id="MDZ5455439.1"/>
    </source>
</evidence>
<dbReference type="RefSeq" id="WP_322464260.1">
    <property type="nucleotide sequence ID" value="NZ_JAXOJX010000002.1"/>
</dbReference>
<dbReference type="NCBIfam" id="TIGR01509">
    <property type="entry name" value="HAD-SF-IA-v3"/>
    <property type="match status" value="1"/>
</dbReference>
<dbReference type="SFLD" id="SFLDG01129">
    <property type="entry name" value="C1.5:_HAD__Beta-PGM__Phosphata"/>
    <property type="match status" value="1"/>
</dbReference>
<dbReference type="SUPFAM" id="SSF56784">
    <property type="entry name" value="HAD-like"/>
    <property type="match status" value="1"/>
</dbReference>
<comment type="caution">
    <text evidence="1">The sequence shown here is derived from an EMBL/GenBank/DDBJ whole genome shotgun (WGS) entry which is preliminary data.</text>
</comment>
<dbReference type="InterPro" id="IPR036412">
    <property type="entry name" value="HAD-like_sf"/>
</dbReference>
<name>A0ABU5I9B8_9BURK</name>
<dbReference type="PANTHER" id="PTHR43611">
    <property type="entry name" value="ALPHA-D-GLUCOSE 1-PHOSPHATE PHOSPHATASE"/>
    <property type="match status" value="1"/>
</dbReference>
<dbReference type="CDD" id="cd02603">
    <property type="entry name" value="HAD_sEH-N_like"/>
    <property type="match status" value="1"/>
</dbReference>
<dbReference type="Gene3D" id="3.40.50.1000">
    <property type="entry name" value="HAD superfamily/HAD-like"/>
    <property type="match status" value="1"/>
</dbReference>
<organism evidence="1 2">
    <name type="scientific">Azohydromonas lata</name>
    <dbReference type="NCBI Taxonomy" id="45677"/>
    <lineage>
        <taxon>Bacteria</taxon>
        <taxon>Pseudomonadati</taxon>
        <taxon>Pseudomonadota</taxon>
        <taxon>Betaproteobacteria</taxon>
        <taxon>Burkholderiales</taxon>
        <taxon>Sphaerotilaceae</taxon>
        <taxon>Azohydromonas</taxon>
    </lineage>
</organism>